<name>A0A919C6I9_9ACTN</name>
<dbReference type="Proteomes" id="UP000619355">
    <property type="component" value="Unassembled WGS sequence"/>
</dbReference>
<protein>
    <submittedName>
        <fullName evidence="2">Uncharacterized protein</fullName>
    </submittedName>
</protein>
<evidence type="ECO:0000313" key="2">
    <source>
        <dbReference type="EMBL" id="GHG46196.1"/>
    </source>
</evidence>
<feature type="region of interest" description="Disordered" evidence="1">
    <location>
        <begin position="1"/>
        <end position="24"/>
    </location>
</feature>
<gene>
    <name evidence="2" type="ORF">GCM10018980_25040</name>
</gene>
<organism evidence="2 3">
    <name type="scientific">Streptomyces capoamus</name>
    <dbReference type="NCBI Taxonomy" id="68183"/>
    <lineage>
        <taxon>Bacteria</taxon>
        <taxon>Bacillati</taxon>
        <taxon>Actinomycetota</taxon>
        <taxon>Actinomycetes</taxon>
        <taxon>Kitasatosporales</taxon>
        <taxon>Streptomycetaceae</taxon>
        <taxon>Streptomyces</taxon>
    </lineage>
</organism>
<feature type="region of interest" description="Disordered" evidence="1">
    <location>
        <begin position="63"/>
        <end position="115"/>
    </location>
</feature>
<dbReference type="RefSeq" id="WP_189981050.1">
    <property type="nucleotide sequence ID" value="NZ_BNBF01000006.1"/>
</dbReference>
<accession>A0A919C6I9</accession>
<comment type="caution">
    <text evidence="2">The sequence shown here is derived from an EMBL/GenBank/DDBJ whole genome shotgun (WGS) entry which is preliminary data.</text>
</comment>
<dbReference type="AlphaFoldDB" id="A0A919C6I9"/>
<feature type="compositionally biased region" description="Gly residues" evidence="1">
    <location>
        <begin position="101"/>
        <end position="115"/>
    </location>
</feature>
<proteinExistence type="predicted"/>
<keyword evidence="3" id="KW-1185">Reference proteome</keyword>
<evidence type="ECO:0000256" key="1">
    <source>
        <dbReference type="SAM" id="MobiDB-lite"/>
    </source>
</evidence>
<sequence length="115" mass="11979">MSEPRPEPAPAPPTTDARAEAERGRVALWLEPDDLRWPAWHCCCPDDADQETRDRCGRLRFRASAALHKSGLPRESARPAEETDGPSGETDGPSGETDGPSDGGGGPSGGSGASG</sequence>
<feature type="compositionally biased region" description="Low complexity" evidence="1">
    <location>
        <begin position="91"/>
        <end position="100"/>
    </location>
</feature>
<dbReference type="EMBL" id="BNBF01000006">
    <property type="protein sequence ID" value="GHG46196.1"/>
    <property type="molecule type" value="Genomic_DNA"/>
</dbReference>
<evidence type="ECO:0000313" key="3">
    <source>
        <dbReference type="Proteomes" id="UP000619355"/>
    </source>
</evidence>
<reference evidence="3" key="1">
    <citation type="journal article" date="2019" name="Int. J. Syst. Evol. Microbiol.">
        <title>The Global Catalogue of Microorganisms (GCM) 10K type strain sequencing project: providing services to taxonomists for standard genome sequencing and annotation.</title>
        <authorList>
            <consortium name="The Broad Institute Genomics Platform"/>
            <consortium name="The Broad Institute Genome Sequencing Center for Infectious Disease"/>
            <person name="Wu L."/>
            <person name="Ma J."/>
        </authorList>
    </citation>
    <scope>NUCLEOTIDE SEQUENCE [LARGE SCALE GENOMIC DNA]</scope>
    <source>
        <strain evidence="3">JCM 4253</strain>
    </source>
</reference>